<evidence type="ECO:0000256" key="6">
    <source>
        <dbReference type="ARBA" id="ARBA00022537"/>
    </source>
</evidence>
<evidence type="ECO:0000256" key="8">
    <source>
        <dbReference type="ARBA" id="ARBA00023028"/>
    </source>
</evidence>
<evidence type="ECO:0000256" key="9">
    <source>
        <dbReference type="ARBA" id="ARBA00023163"/>
    </source>
</evidence>
<dbReference type="InterPro" id="IPR021629">
    <property type="entry name" value="Mediator_Med23"/>
</dbReference>
<evidence type="ECO:0000256" key="11">
    <source>
        <dbReference type="ARBA" id="ARBA00023298"/>
    </source>
</evidence>
<evidence type="ECO:0000256" key="12">
    <source>
        <dbReference type="ARBA" id="ARBA00031961"/>
    </source>
</evidence>
<dbReference type="PANTHER" id="PTHR12691">
    <property type="entry name" value="MEDIATOR OF RNA POLYMERASE II TRANSCRIPTION SUBUNIT 23"/>
    <property type="match status" value="1"/>
</dbReference>
<evidence type="ECO:0000256" key="1">
    <source>
        <dbReference type="ARBA" id="ARBA00004123"/>
    </source>
</evidence>
<dbReference type="Pfam" id="PF11573">
    <property type="entry name" value="Med23"/>
    <property type="match status" value="1"/>
</dbReference>
<dbReference type="Gene3D" id="1.25.40.20">
    <property type="entry name" value="Ankyrin repeat-containing domain"/>
    <property type="match status" value="1"/>
</dbReference>
<dbReference type="PANTHER" id="PTHR12691:SF10">
    <property type="entry name" value="MEDIATOR OF RNA POLYMERASE II TRANSCRIPTION SUBUNIT 23"/>
    <property type="match status" value="1"/>
</dbReference>
<evidence type="ECO:0000256" key="7">
    <source>
        <dbReference type="ARBA" id="ARBA00023015"/>
    </source>
</evidence>
<accession>A0A132A505</accession>
<keyword evidence="6" id="KW-1052">Target cell membrane</keyword>
<evidence type="ECO:0000256" key="2">
    <source>
        <dbReference type="ARBA" id="ARBA00004175"/>
    </source>
</evidence>
<name>A0A132A505_SARSC</name>
<comment type="subcellular location">
    <subcellularLocation>
        <location evidence="1">Nucleus</location>
    </subcellularLocation>
    <subcellularLocation>
        <location evidence="2">Target cell membrane</location>
    </subcellularLocation>
</comment>
<keyword evidence="11" id="KW-0472">Membrane</keyword>
<protein>
    <recommendedName>
        <fullName evidence="4">Mediator of RNA polymerase II transcription subunit 23</fullName>
    </recommendedName>
    <alternativeName>
        <fullName evidence="12">Mediator complex subunit 23</fullName>
    </alternativeName>
</protein>
<organism evidence="13 14">
    <name type="scientific">Sarcoptes scabiei</name>
    <name type="common">Itch mite</name>
    <name type="synonym">Acarus scabiei</name>
    <dbReference type="NCBI Taxonomy" id="52283"/>
    <lineage>
        <taxon>Eukaryota</taxon>
        <taxon>Metazoa</taxon>
        <taxon>Ecdysozoa</taxon>
        <taxon>Arthropoda</taxon>
        <taxon>Chelicerata</taxon>
        <taxon>Arachnida</taxon>
        <taxon>Acari</taxon>
        <taxon>Acariformes</taxon>
        <taxon>Sarcoptiformes</taxon>
        <taxon>Astigmata</taxon>
        <taxon>Psoroptidia</taxon>
        <taxon>Sarcoptoidea</taxon>
        <taxon>Sarcoptidae</taxon>
        <taxon>Sarcoptinae</taxon>
        <taxon>Sarcoptes</taxon>
    </lineage>
</organism>
<keyword evidence="8" id="KW-0528">Neurotoxin</keyword>
<dbReference type="InterPro" id="IPR002110">
    <property type="entry name" value="Ankyrin_rpt"/>
</dbReference>
<evidence type="ECO:0000256" key="5">
    <source>
        <dbReference type="ARBA" id="ARBA00022483"/>
    </source>
</evidence>
<dbReference type="EMBL" id="JXLN01010633">
    <property type="protein sequence ID" value="KPM06038.1"/>
    <property type="molecule type" value="Genomic_DNA"/>
</dbReference>
<dbReference type="GO" id="GO:0044218">
    <property type="term" value="C:other organism cell membrane"/>
    <property type="evidence" value="ECO:0007669"/>
    <property type="project" value="UniProtKB-KW"/>
</dbReference>
<evidence type="ECO:0000313" key="14">
    <source>
        <dbReference type="Proteomes" id="UP000616769"/>
    </source>
</evidence>
<keyword evidence="11" id="KW-1053">Target membrane</keyword>
<dbReference type="InterPro" id="IPR036770">
    <property type="entry name" value="Ankyrin_rpt-contain_sf"/>
</dbReference>
<keyword evidence="8" id="KW-0800">Toxin</keyword>
<evidence type="ECO:0000256" key="10">
    <source>
        <dbReference type="ARBA" id="ARBA00023242"/>
    </source>
</evidence>
<proteinExistence type="inferred from homology"/>
<dbReference type="GO" id="GO:0006357">
    <property type="term" value="P:regulation of transcription by RNA polymerase II"/>
    <property type="evidence" value="ECO:0007669"/>
    <property type="project" value="TreeGrafter"/>
</dbReference>
<dbReference type="GO" id="GO:0006887">
    <property type="term" value="P:exocytosis"/>
    <property type="evidence" value="ECO:0007669"/>
    <property type="project" value="UniProtKB-KW"/>
</dbReference>
<dbReference type="GO" id="GO:0016592">
    <property type="term" value="C:mediator complex"/>
    <property type="evidence" value="ECO:0007669"/>
    <property type="project" value="TreeGrafter"/>
</dbReference>
<evidence type="ECO:0000256" key="4">
    <source>
        <dbReference type="ARBA" id="ARBA00019696"/>
    </source>
</evidence>
<comment type="caution">
    <text evidence="13">The sequence shown here is derived from an EMBL/GenBank/DDBJ whole genome shotgun (WGS) entry which is preliminary data.</text>
</comment>
<gene>
    <name evidence="13" type="ORF">QR98_0045110</name>
</gene>
<dbReference type="SMART" id="SM00248">
    <property type="entry name" value="ANK"/>
    <property type="match status" value="3"/>
</dbReference>
<dbReference type="VEuPathDB" id="VectorBase:SSCA007656"/>
<dbReference type="GO" id="GO:0005667">
    <property type="term" value="C:transcription regulator complex"/>
    <property type="evidence" value="ECO:0007669"/>
    <property type="project" value="TreeGrafter"/>
</dbReference>
<dbReference type="GO" id="GO:0010628">
    <property type="term" value="P:positive regulation of gene expression"/>
    <property type="evidence" value="ECO:0007669"/>
    <property type="project" value="TreeGrafter"/>
</dbReference>
<keyword evidence="5" id="KW-0268">Exocytosis</keyword>
<evidence type="ECO:0000256" key="3">
    <source>
        <dbReference type="ARBA" id="ARBA00010222"/>
    </source>
</evidence>
<evidence type="ECO:0000313" key="13">
    <source>
        <dbReference type="EMBL" id="KPM06038.1"/>
    </source>
</evidence>
<keyword evidence="7" id="KW-0805">Transcription regulation</keyword>
<keyword evidence="10" id="KW-0539">Nucleus</keyword>
<sequence>MSRCLSHLLKYFDPNCVDADNHSPLALAILQKHRDATLILLRSDKIRISENLEFISEQGKKINLLWRVRLNNWKDAFSIIEDKFNLQNEINELVQILIKSRCLENALKLMRGNIPLELSKTYLLLFGKYTTMDVDDTVQREFLEFYDKPMLEIYCSELFGFAITNWNHFLCFELINLFGICKIIEKACERNVNFVSLAFRKLAYEVNLSNEMKRILEMIIQKGQSINVLANYPIIENRHNIFRYEFAAEHHTNALTSKIEYTPFIVAIIKKSYETIKWLMSLKVNRKHIIDITQTDSLGRSPLIHSIIINDVKIIEILLNSNDFEKLRNSKSNTPITLMVKSFFDRDQNNFSVFHHLISPFESGYYYTARKILAKIWNMIPTSRKNNQFINELNRFAANRPSKTIVDIIGKAIQSEQGIGQNLNEKNLIDIDHFDQKEAHNIKLDVCRFLKEFSDGNHSKASHHKQTKTIICQLILGDNLILENEIFWVNGLSFIRRTIHLIKYKEVRDVLAILLSKISLIPVKSSKPIRPQIFSYYQLIELILDRDASLLPAYLVLDEIQNKFFTPNPNGHWFVDSFRPIAKIVSHSGRPRITPIIGYCFLINSLKLDDKTAKYKLNSLLPYDKEVNEPQSILLLNIIEQTNSRETIANILSLNKAKEIRGTKNLNIIEKLLAELIVNTILKSCQYEEFFNNDSFESLDFENSESNISQMILLWNHISTTALHFTSLFQNVCVPVFLNGLHEKIFNSSQFTSTELFKCRELILWILLQIISAIPTSTNANEILPNQNELLFTVCMKFIRLLYTEKEPLSLPDFKKRNSVYIMAPASIIIFLSGNDLETSKVLRNVPIALRSLVEYLRSDAHNNPSNDYSVAILLNSYRNNSEIHDQIYHYFIDNIVESRNMNHPTDSSSSLNSTIVNKTPVSLDFLDSLTIQTRKNLNNYIMSTFLNIIQNKSLSYFPSYLTETFCRLTSFNEIELNEAKSLSQLMNTILRNQGSNFLYNLLELCSHRLHRINCANQIQLLRQLFNKSYISQINHTQLYSFMENTALKILYGFNCFELIAFCSFQPKIVADTYNFLPPDSEELYKIFVYTLARAIHITGTETLSSEKYISWINEILKEIKNLNTNLTWPSFTLQCFPTIISEFFQLANKKDPGHQQLKKTVDDEYCRWKSLTNEEDIIKYYTTPGNPPVIYCLLYRMLTENDTIPPVSYKILDKIGIKALSSHLRTFADFIVLDFANLVAGNVTKCREAVNDLVWKYHIFTIDKLLLCLSLRSFEGREAQVCFFIIQSLVLDNADIKNRIQDFVKENSPLYWRHSDLSESQNKFHQVWLEFLSVYLTN</sequence>
<reference evidence="13 14" key="1">
    <citation type="journal article" date="2015" name="Parasit. Vectors">
        <title>Draft genome of the scabies mite.</title>
        <authorList>
            <person name="Rider S.D.Jr."/>
            <person name="Morgan M.S."/>
            <person name="Arlian L.G."/>
        </authorList>
    </citation>
    <scope>NUCLEOTIDE SEQUENCE [LARGE SCALE GENOMIC DNA]</scope>
    <source>
        <strain evidence="13">Arlian Lab</strain>
    </source>
</reference>
<dbReference type="SUPFAM" id="SSF48403">
    <property type="entry name" value="Ankyrin repeat"/>
    <property type="match status" value="1"/>
</dbReference>
<keyword evidence="9" id="KW-0804">Transcription</keyword>
<dbReference type="Proteomes" id="UP000616769">
    <property type="component" value="Unassembled WGS sequence"/>
</dbReference>
<comment type="similarity">
    <text evidence="3">Belongs to the Mediator complex subunit 23 family.</text>
</comment>
<dbReference type="GO" id="GO:0044231">
    <property type="term" value="C:host cell presynaptic membrane"/>
    <property type="evidence" value="ECO:0007669"/>
    <property type="project" value="UniProtKB-KW"/>
</dbReference>
<dbReference type="OrthoDB" id="9982951at2759"/>
<keyword evidence="8" id="KW-0638">Presynaptic neurotoxin</keyword>